<comment type="caution">
    <text evidence="3">The sequence shown here is derived from an EMBL/GenBank/DDBJ whole genome shotgun (WGS) entry which is preliminary data.</text>
</comment>
<protein>
    <recommendedName>
        <fullName evidence="2">MobA/VirD2-like nuclease domain-containing protein</fullName>
    </recommendedName>
</protein>
<dbReference type="RefSeq" id="WP_117415761.1">
    <property type="nucleotide sequence ID" value="NZ_QOHO01000013.1"/>
</dbReference>
<gene>
    <name evidence="3" type="ORF">DS742_04140</name>
</gene>
<evidence type="ECO:0000313" key="3">
    <source>
        <dbReference type="EMBL" id="RFZ80170.1"/>
    </source>
</evidence>
<evidence type="ECO:0000259" key="2">
    <source>
        <dbReference type="Pfam" id="PF03432"/>
    </source>
</evidence>
<organism evidence="3 4">
    <name type="scientific">Lacrimispora amygdalina</name>
    <dbReference type="NCBI Taxonomy" id="253257"/>
    <lineage>
        <taxon>Bacteria</taxon>
        <taxon>Bacillati</taxon>
        <taxon>Bacillota</taxon>
        <taxon>Clostridia</taxon>
        <taxon>Lachnospirales</taxon>
        <taxon>Lachnospiraceae</taxon>
        <taxon>Lacrimispora</taxon>
    </lineage>
</organism>
<dbReference type="Pfam" id="PF03432">
    <property type="entry name" value="Relaxase"/>
    <property type="match status" value="1"/>
</dbReference>
<dbReference type="EMBL" id="QOHO01000013">
    <property type="protein sequence ID" value="RFZ80170.1"/>
    <property type="molecule type" value="Genomic_DNA"/>
</dbReference>
<dbReference type="Proteomes" id="UP000260680">
    <property type="component" value="Unassembled WGS sequence"/>
</dbReference>
<sequence>MVSIAIVSFAKFKKKQSRASMSAVMNYAMKTEKTLFEGERLVSGLNCSPETVYHEFINTKLLHGKDSGRMYYHMVQSFPKGEDVSPKIAHEMAVKLAEHFKDYEVLICTHTDRDHIHSHFIINSVAFDSGRKFHISTPEIEPIRQLNDRLCMEYGFEICQPKPKYDRTKSMSVAEYHAAAKGESWKMRLMNTIDECMKHAGSKDEFIELMEFEGYGVKWTDTRKSITYTTPKGMNCRDDRLHESKYLKERMELELRIRQEIITGRTQTAEQTTTNERAITTADTQSLSSDTAGLGRTVRDFAHHPGADESLAAAEPQPQNANEQPADTVRLGEIKQEPVTDTADLITGWEEEREAFFSAQAEIAENRVGGLALDTNQLAALGSDIISLGRSVESLSQPVPVRDSTTRPAVKEHKKGVGQKQDDHSGYDFEMKM</sequence>
<name>A0A3E2NGY9_9FIRM</name>
<dbReference type="OrthoDB" id="9762440at2"/>
<dbReference type="AlphaFoldDB" id="A0A3E2NGY9"/>
<feature type="region of interest" description="Disordered" evidence="1">
    <location>
        <begin position="396"/>
        <end position="433"/>
    </location>
</feature>
<proteinExistence type="predicted"/>
<reference evidence="3 4" key="1">
    <citation type="submission" date="2018-07" db="EMBL/GenBank/DDBJ databases">
        <title>New species, Clostridium PI-S10-A1B.</title>
        <authorList>
            <person name="Krishna G."/>
            <person name="Summeta K."/>
            <person name="Shikha S."/>
            <person name="Prabhu P.B."/>
            <person name="Suresh K."/>
        </authorList>
    </citation>
    <scope>NUCLEOTIDE SEQUENCE [LARGE SCALE GENOMIC DNA]</scope>
    <source>
        <strain evidence="3 4">PI-S10-A1B</strain>
    </source>
</reference>
<feature type="domain" description="MobA/VirD2-like nuclease" evidence="2">
    <location>
        <begin position="27"/>
        <end position="155"/>
    </location>
</feature>
<feature type="compositionally biased region" description="Basic and acidic residues" evidence="1">
    <location>
        <begin position="420"/>
        <end position="433"/>
    </location>
</feature>
<evidence type="ECO:0000313" key="4">
    <source>
        <dbReference type="Proteomes" id="UP000260680"/>
    </source>
</evidence>
<dbReference type="InterPro" id="IPR005094">
    <property type="entry name" value="Endonuclease_MobA/VirD2"/>
</dbReference>
<accession>A0A3E2NGY9</accession>
<evidence type="ECO:0000256" key="1">
    <source>
        <dbReference type="SAM" id="MobiDB-lite"/>
    </source>
</evidence>